<dbReference type="STRING" id="873449.STRCR_0104"/>
<evidence type="ECO:0000256" key="1">
    <source>
        <dbReference type="SAM" id="Phobius"/>
    </source>
</evidence>
<protein>
    <submittedName>
        <fullName evidence="2">Uncharacterized protein</fullName>
    </submittedName>
</protein>
<organism evidence="2 3">
    <name type="scientific">Streptococcus criceti HS-6</name>
    <dbReference type="NCBI Taxonomy" id="873449"/>
    <lineage>
        <taxon>Bacteria</taxon>
        <taxon>Bacillati</taxon>
        <taxon>Bacillota</taxon>
        <taxon>Bacilli</taxon>
        <taxon>Lactobacillales</taxon>
        <taxon>Streptococcaceae</taxon>
        <taxon>Streptococcus</taxon>
    </lineage>
</organism>
<dbReference type="AlphaFoldDB" id="G5JN67"/>
<evidence type="ECO:0000313" key="3">
    <source>
        <dbReference type="Proteomes" id="UP000004322"/>
    </source>
</evidence>
<accession>G5JN67</accession>
<proteinExistence type="predicted"/>
<keyword evidence="1" id="KW-0472">Membrane</keyword>
<sequence>MPYLHSQAVCGLFPNLILIFYGYRFQRNILKPFLSLNPVPNLIISLLLW</sequence>
<comment type="caution">
    <text evidence="2">The sequence shown here is derived from an EMBL/GenBank/DDBJ whole genome shotgun (WGS) entry which is preliminary data.</text>
</comment>
<evidence type="ECO:0000313" key="2">
    <source>
        <dbReference type="EMBL" id="EHI74548.1"/>
    </source>
</evidence>
<keyword evidence="1" id="KW-1133">Transmembrane helix</keyword>
<reference evidence="2" key="1">
    <citation type="submission" date="2011-07" db="EMBL/GenBank/DDBJ databases">
        <authorList>
            <person name="Stanhope M.J."/>
            <person name="Durkin A.S."/>
            <person name="Hostetler J."/>
            <person name="Kim M."/>
            <person name="Radune D."/>
            <person name="Singh I."/>
            <person name="Town C.D."/>
        </authorList>
    </citation>
    <scope>NUCLEOTIDE SEQUENCE [LARGE SCALE GENOMIC DNA]</scope>
    <source>
        <strain evidence="2">HS-6</strain>
    </source>
</reference>
<dbReference type="Proteomes" id="UP000004322">
    <property type="component" value="Unassembled WGS sequence"/>
</dbReference>
<name>G5JN67_STRCG</name>
<keyword evidence="3" id="KW-1185">Reference proteome</keyword>
<keyword evidence="1" id="KW-0812">Transmembrane</keyword>
<gene>
    <name evidence="2" type="ORF">STRCR_0104</name>
</gene>
<feature type="transmembrane region" description="Helical" evidence="1">
    <location>
        <begin position="6"/>
        <end position="23"/>
    </location>
</feature>
<dbReference type="EMBL" id="AEUV02000002">
    <property type="protein sequence ID" value="EHI74548.1"/>
    <property type="molecule type" value="Genomic_DNA"/>
</dbReference>